<keyword evidence="3" id="KW-1185">Reference proteome</keyword>
<protein>
    <recommendedName>
        <fullName evidence="1">HD domain-containing protein</fullName>
    </recommendedName>
</protein>
<sequence length="226" mass="25986">MHIAKESRSQGNKEVDLELVELAALCHDIGDRKYHHGPETGGEIIQQFLTRLGYDAQRAALVARIVDHVGFRKELGWNDAKDDPTEVEWRNHCIELHAVQDADKLDAIGAFGKKWNYSSNTWHMETELFCIPPRLSEGVLRCAAYSGIKGTPLFSADQEPLENINKEQYEQQTRKNNGTAINHFHEKLFRLKSMMRTPTGKAMAEERDQFMRLFVKQIEAEYDLRS</sequence>
<dbReference type="Gene3D" id="1.10.472.50">
    <property type="entry name" value="HD-domain/PDEase-like"/>
    <property type="match status" value="1"/>
</dbReference>
<dbReference type="Gene3D" id="1.20.58.1910">
    <property type="match status" value="1"/>
</dbReference>
<comment type="caution">
    <text evidence="2">The sequence shown here is derived from an EMBL/GenBank/DDBJ whole genome shotgun (WGS) entry which is preliminary data.</text>
</comment>
<dbReference type="InterPro" id="IPR006674">
    <property type="entry name" value="HD_domain"/>
</dbReference>
<dbReference type="Pfam" id="PF01966">
    <property type="entry name" value="HD"/>
    <property type="match status" value="1"/>
</dbReference>
<organism evidence="2 3">
    <name type="scientific">Apophysomyces ossiformis</name>
    <dbReference type="NCBI Taxonomy" id="679940"/>
    <lineage>
        <taxon>Eukaryota</taxon>
        <taxon>Fungi</taxon>
        <taxon>Fungi incertae sedis</taxon>
        <taxon>Mucoromycota</taxon>
        <taxon>Mucoromycotina</taxon>
        <taxon>Mucoromycetes</taxon>
        <taxon>Mucorales</taxon>
        <taxon>Mucorineae</taxon>
        <taxon>Mucoraceae</taxon>
        <taxon>Apophysomyces</taxon>
    </lineage>
</organism>
<dbReference type="Proteomes" id="UP000605846">
    <property type="component" value="Unassembled WGS sequence"/>
</dbReference>
<name>A0A8H7BPA4_9FUNG</name>
<evidence type="ECO:0000313" key="3">
    <source>
        <dbReference type="Proteomes" id="UP000605846"/>
    </source>
</evidence>
<dbReference type="CDD" id="cd00077">
    <property type="entry name" value="HDc"/>
    <property type="match status" value="1"/>
</dbReference>
<dbReference type="PANTHER" id="PTHR33594">
    <property type="entry name" value="SUPERFAMILY HYDROLASE, PUTATIVE (AFU_ORTHOLOGUE AFUA_1G03035)-RELATED"/>
    <property type="match status" value="1"/>
</dbReference>
<gene>
    <name evidence="2" type="ORF">EC973_007911</name>
</gene>
<dbReference type="InterPro" id="IPR003607">
    <property type="entry name" value="HD/PDEase_dom"/>
</dbReference>
<evidence type="ECO:0000259" key="1">
    <source>
        <dbReference type="Pfam" id="PF01966"/>
    </source>
</evidence>
<proteinExistence type="predicted"/>
<dbReference type="AlphaFoldDB" id="A0A8H7BPA4"/>
<accession>A0A8H7BPA4</accession>
<feature type="domain" description="HD" evidence="1">
    <location>
        <begin position="8"/>
        <end position="107"/>
    </location>
</feature>
<dbReference type="EMBL" id="JABAYA010000062">
    <property type="protein sequence ID" value="KAF7727213.1"/>
    <property type="molecule type" value="Genomic_DNA"/>
</dbReference>
<dbReference type="OrthoDB" id="16547at2759"/>
<reference evidence="2" key="1">
    <citation type="submission" date="2020-01" db="EMBL/GenBank/DDBJ databases">
        <title>Genome Sequencing of Three Apophysomyces-Like Fungal Strains Confirms a Novel Fungal Genus in the Mucoromycota with divergent Burkholderia-like Endosymbiotic Bacteria.</title>
        <authorList>
            <person name="Stajich J.E."/>
            <person name="Macias A.M."/>
            <person name="Carter-House D."/>
            <person name="Lovett B."/>
            <person name="Kasson L.R."/>
            <person name="Berry K."/>
            <person name="Grigoriev I."/>
            <person name="Chang Y."/>
            <person name="Spatafora J."/>
            <person name="Kasson M.T."/>
        </authorList>
    </citation>
    <scope>NUCLEOTIDE SEQUENCE</scope>
    <source>
        <strain evidence="2">NRRL A-21654</strain>
    </source>
</reference>
<dbReference type="SUPFAM" id="SSF109604">
    <property type="entry name" value="HD-domain/PDEase-like"/>
    <property type="match status" value="1"/>
</dbReference>
<evidence type="ECO:0000313" key="2">
    <source>
        <dbReference type="EMBL" id="KAF7727213.1"/>
    </source>
</evidence>
<dbReference type="PANTHER" id="PTHR33594:SF1">
    <property type="entry name" value="HD_PDEASE DOMAIN-CONTAINING PROTEIN"/>
    <property type="match status" value="1"/>
</dbReference>